<protein>
    <submittedName>
        <fullName evidence="1">Uncharacterized protein</fullName>
    </submittedName>
</protein>
<comment type="caution">
    <text evidence="1">The sequence shown here is derived from an EMBL/GenBank/DDBJ whole genome shotgun (WGS) entry which is preliminary data.</text>
</comment>
<evidence type="ECO:0000313" key="2">
    <source>
        <dbReference type="Proteomes" id="UP000179184"/>
    </source>
</evidence>
<reference evidence="1 2" key="1">
    <citation type="journal article" date="2016" name="Nat. Commun.">
        <title>Thousands of microbial genomes shed light on interconnected biogeochemical processes in an aquifer system.</title>
        <authorList>
            <person name="Anantharaman K."/>
            <person name="Brown C.T."/>
            <person name="Hug L.A."/>
            <person name="Sharon I."/>
            <person name="Castelle C.J."/>
            <person name="Probst A.J."/>
            <person name="Thomas B.C."/>
            <person name="Singh A."/>
            <person name="Wilkins M.J."/>
            <person name="Karaoz U."/>
            <person name="Brodie E.L."/>
            <person name="Williams K.H."/>
            <person name="Hubbard S.S."/>
            <person name="Banfield J.F."/>
        </authorList>
    </citation>
    <scope>NUCLEOTIDE SEQUENCE [LARGE SCALE GENOMIC DNA]</scope>
</reference>
<proteinExistence type="predicted"/>
<dbReference type="Proteomes" id="UP000179184">
    <property type="component" value="Unassembled WGS sequence"/>
</dbReference>
<organism evidence="1 2">
    <name type="scientific">Candidatus Azambacteria bacterium RIFCSPHIGHO2_02_46_12</name>
    <dbReference type="NCBI Taxonomy" id="1797295"/>
    <lineage>
        <taxon>Bacteria</taxon>
        <taxon>Candidatus Azamiibacteriota</taxon>
    </lineage>
</organism>
<dbReference type="EMBL" id="MEYN01000027">
    <property type="protein sequence ID" value="OGD30381.1"/>
    <property type="molecule type" value="Genomic_DNA"/>
</dbReference>
<name>A0A1F5BIF8_9BACT</name>
<sequence length="91" mass="10576">MVFVKFFDSRGIFNIPTNRQVHKLENGLELGKSVRLVIEKAKVPRNNVLGVIRVIVPRARAWYNFNMPDEMARFCFNGKLNEITYFKSGKT</sequence>
<accession>A0A1F5BIF8</accession>
<evidence type="ECO:0000313" key="1">
    <source>
        <dbReference type="EMBL" id="OGD30381.1"/>
    </source>
</evidence>
<dbReference type="AlphaFoldDB" id="A0A1F5BIF8"/>
<gene>
    <name evidence="1" type="ORF">A2W60_00690</name>
</gene>